<keyword evidence="2" id="KW-0812">Transmembrane</keyword>
<accession>A0ABR5BK71</accession>
<evidence type="ECO:0000313" key="3">
    <source>
        <dbReference type="EMBL" id="KIR69442.1"/>
    </source>
</evidence>
<organism evidence="3 4">
    <name type="scientific">Cryptococcus bacillisporus CA1873</name>
    <dbReference type="NCBI Taxonomy" id="1296111"/>
    <lineage>
        <taxon>Eukaryota</taxon>
        <taxon>Fungi</taxon>
        <taxon>Dikarya</taxon>
        <taxon>Basidiomycota</taxon>
        <taxon>Agaricomycotina</taxon>
        <taxon>Tremellomycetes</taxon>
        <taxon>Tremellales</taxon>
        <taxon>Cryptococcaceae</taxon>
        <taxon>Cryptococcus</taxon>
        <taxon>Cryptococcus gattii species complex</taxon>
    </lineage>
</organism>
<gene>
    <name evidence="3" type="ORF">I314_00553</name>
</gene>
<feature type="transmembrane region" description="Helical" evidence="2">
    <location>
        <begin position="85"/>
        <end position="105"/>
    </location>
</feature>
<dbReference type="EMBL" id="KN848889">
    <property type="protein sequence ID" value="KIR69442.1"/>
    <property type="molecule type" value="Genomic_DNA"/>
</dbReference>
<evidence type="ECO:0000256" key="1">
    <source>
        <dbReference type="SAM" id="MobiDB-lite"/>
    </source>
</evidence>
<feature type="compositionally biased region" description="Basic residues" evidence="1">
    <location>
        <begin position="43"/>
        <end position="55"/>
    </location>
</feature>
<evidence type="ECO:0000313" key="4">
    <source>
        <dbReference type="Proteomes" id="UP000053800"/>
    </source>
</evidence>
<keyword evidence="2" id="KW-0472">Membrane</keyword>
<feature type="compositionally biased region" description="Low complexity" evidence="1">
    <location>
        <begin position="1"/>
        <end position="18"/>
    </location>
</feature>
<keyword evidence="2" id="KW-1133">Transmembrane helix</keyword>
<protein>
    <submittedName>
        <fullName evidence="3">Uncharacterized protein</fullName>
    </submittedName>
</protein>
<proteinExistence type="predicted"/>
<evidence type="ECO:0000256" key="2">
    <source>
        <dbReference type="SAM" id="Phobius"/>
    </source>
</evidence>
<name>A0ABR5BK71_CRYGA</name>
<dbReference type="Proteomes" id="UP000053800">
    <property type="component" value="Unassembled WGS sequence"/>
</dbReference>
<keyword evidence="4" id="KW-1185">Reference proteome</keyword>
<reference evidence="3 4" key="1">
    <citation type="submission" date="2015-01" db="EMBL/GenBank/DDBJ databases">
        <title>The Genome Sequence of Cryptococcus gattii CA1873.</title>
        <authorList>
            <consortium name="The Broad Institute Genomics Platform"/>
            <person name="Cuomo C."/>
            <person name="Litvintseva A."/>
            <person name="Chen Y."/>
            <person name="Heitman J."/>
            <person name="Sun S."/>
            <person name="Springer D."/>
            <person name="Dromer F."/>
            <person name="Young S."/>
            <person name="Zeng Q."/>
            <person name="Gargeya S."/>
            <person name="Abouelleil A."/>
            <person name="Alvarado L."/>
            <person name="Chapman S.B."/>
            <person name="Gainer-Dewar J."/>
            <person name="Goldberg J."/>
            <person name="Griggs A."/>
            <person name="Gujja S."/>
            <person name="Hansen M."/>
            <person name="Howarth C."/>
            <person name="Imamovic A."/>
            <person name="Larimer J."/>
            <person name="Murphy C."/>
            <person name="Naylor J."/>
            <person name="Pearson M."/>
            <person name="Priest M."/>
            <person name="Roberts A."/>
            <person name="Saif S."/>
            <person name="Shea T."/>
            <person name="Sykes S."/>
            <person name="Wortman J."/>
            <person name="Nusbaum C."/>
            <person name="Birren B."/>
        </authorList>
    </citation>
    <scope>NUCLEOTIDE SEQUENCE [LARGE SCALE GENOMIC DNA]</scope>
    <source>
        <strain evidence="3 4">CA1873</strain>
    </source>
</reference>
<sequence length="146" mass="16370">MPRSRTPSPATTTSSTFRLSPAPNEHHLPTLSRPILVQERSSSKNRNRSTSRSRKYQNDGVGGDLVGSMKRGVRIDDGSRKASRLGVLLTIALMLFVVLTTVWVLRLNTRAQSVGGWSRIMGKWQKAFGDQMGPVMKKWSEREVEF</sequence>
<feature type="region of interest" description="Disordered" evidence="1">
    <location>
        <begin position="1"/>
        <end position="69"/>
    </location>
</feature>